<evidence type="ECO:0000256" key="6">
    <source>
        <dbReference type="ARBA" id="ARBA00022490"/>
    </source>
</evidence>
<evidence type="ECO:0000256" key="5">
    <source>
        <dbReference type="ARBA" id="ARBA00007762"/>
    </source>
</evidence>
<dbReference type="PANTHER" id="PTHR31457">
    <property type="entry name" value="METHYLMALONIC ACIDURIA AND HOMOCYSTINURIA TYPE C PROTEIN"/>
    <property type="match status" value="1"/>
</dbReference>
<evidence type="ECO:0000256" key="1">
    <source>
        <dbReference type="ARBA" id="ARBA00001917"/>
    </source>
</evidence>
<keyword evidence="14" id="KW-1185">Reference proteome</keyword>
<sequence>MSARIPDKIEQYEKFVNEVLRHDLENTLKSRDNIYEKIAQYLQLKTVIEKLQESGTAEEGLKTKVDLGCNFYVQANVPDASKIFVDVGFGFFVEFTHSEALKFIEKKVDHLTSLTNKLTKESAKIKAHIKLVYEVRTKRITKPTRGTSKGTHRCLVKFTMDNAEEIHTKLCALLNPSGYECHPFKIGWYNDIVDKGFHLPYDSNALAFCIISTPDMFENAFLPFVEKLKADGTKICRDPIDECTLSHMMKVRELFSGEEMDFIQDFELLPSRRPKLLVQTAGHVSGGAYYYQRKDCVRDPWEESKKIFGASLHPDYGGWFAFRGAVIFKAVLVPNLVKKEPAKLLDTDEKIKDFLEKFNYNWKENLFRDVIPVKKRYSEDCRRYFDTFPTSARLPLIGLDEQQVQKS</sequence>
<dbReference type="EMBL" id="JAIZAY010000002">
    <property type="protein sequence ID" value="KAJ8047160.1"/>
    <property type="molecule type" value="Genomic_DNA"/>
</dbReference>
<comment type="caution">
    <text evidence="13">The sequence shown here is derived from an EMBL/GenBank/DDBJ whole genome shotgun (WGS) entry which is preliminary data.</text>
</comment>
<dbReference type="GO" id="GO:0000122">
    <property type="term" value="P:negative regulation of transcription by RNA polymerase II"/>
    <property type="evidence" value="ECO:0007669"/>
    <property type="project" value="InterPro"/>
</dbReference>
<dbReference type="GO" id="GO:0032451">
    <property type="term" value="F:demethylase activity"/>
    <property type="evidence" value="ECO:0007669"/>
    <property type="project" value="TreeGrafter"/>
</dbReference>
<dbReference type="GO" id="GO:0003714">
    <property type="term" value="F:transcription corepressor activity"/>
    <property type="evidence" value="ECO:0007669"/>
    <property type="project" value="InterPro"/>
</dbReference>
<keyword evidence="6" id="KW-0963">Cytoplasm</keyword>
<dbReference type="OrthoDB" id="409189at2759"/>
<comment type="cofactor">
    <cofactor evidence="1">
        <name>FMN</name>
        <dbReference type="ChEBI" id="CHEBI:58210"/>
    </cofactor>
</comment>
<dbReference type="GO" id="GO:0005737">
    <property type="term" value="C:cytoplasm"/>
    <property type="evidence" value="ECO:0007669"/>
    <property type="project" value="UniProtKB-SubCell"/>
</dbReference>
<dbReference type="AlphaFoldDB" id="A0A9Q1HIP1"/>
<accession>A0A9Q1HIP1</accession>
<keyword evidence="11" id="KW-0560">Oxidoreductase</keyword>
<dbReference type="Pfam" id="PF02996">
    <property type="entry name" value="Prefoldin"/>
    <property type="match status" value="1"/>
</dbReference>
<dbReference type="SUPFAM" id="SSF46579">
    <property type="entry name" value="Prefoldin"/>
    <property type="match status" value="1"/>
</dbReference>
<keyword evidence="7" id="KW-0285">Flavoprotein</keyword>
<dbReference type="Pfam" id="PF16690">
    <property type="entry name" value="MMACHC"/>
    <property type="match status" value="1"/>
</dbReference>
<organism evidence="13 14">
    <name type="scientific">Holothuria leucospilota</name>
    <name type="common">Black long sea cucumber</name>
    <name type="synonym">Mertensiothuria leucospilota</name>
    <dbReference type="NCBI Taxonomy" id="206669"/>
    <lineage>
        <taxon>Eukaryota</taxon>
        <taxon>Metazoa</taxon>
        <taxon>Echinodermata</taxon>
        <taxon>Eleutherozoa</taxon>
        <taxon>Echinozoa</taxon>
        <taxon>Holothuroidea</taxon>
        <taxon>Aspidochirotacea</taxon>
        <taxon>Aspidochirotida</taxon>
        <taxon>Holothuriidae</taxon>
        <taxon>Holothuria</taxon>
    </lineage>
</organism>
<comment type="similarity">
    <text evidence="4">Belongs to the UXT family.</text>
</comment>
<keyword evidence="10" id="KW-0521">NADP</keyword>
<dbReference type="PRINTS" id="PR01502">
    <property type="entry name" value="UXTPROTEIN"/>
</dbReference>
<name>A0A9Q1HIP1_HOLLE</name>
<dbReference type="GO" id="GO:0033787">
    <property type="term" value="F:cyanocobalamin reductase (cyanide-eliminating) (NADP+) activity"/>
    <property type="evidence" value="ECO:0007669"/>
    <property type="project" value="TreeGrafter"/>
</dbReference>
<evidence type="ECO:0000256" key="10">
    <source>
        <dbReference type="ARBA" id="ARBA00022857"/>
    </source>
</evidence>
<keyword evidence="8" id="KW-0288">FMN</keyword>
<dbReference type="NCBIfam" id="TIGR00293">
    <property type="entry name" value="prefoldin subunit alpha"/>
    <property type="match status" value="1"/>
</dbReference>
<evidence type="ECO:0000256" key="8">
    <source>
        <dbReference type="ARBA" id="ARBA00022643"/>
    </source>
</evidence>
<gene>
    <name evidence="13" type="ORF">HOLleu_06081</name>
</gene>
<evidence type="ECO:0000256" key="3">
    <source>
        <dbReference type="ARBA" id="ARBA00004496"/>
    </source>
</evidence>
<dbReference type="CDD" id="cd23158">
    <property type="entry name" value="Prefoldin_UXT"/>
    <property type="match status" value="1"/>
</dbReference>
<keyword evidence="9" id="KW-0274">FAD</keyword>
<comment type="cofactor">
    <cofactor evidence="2">
        <name>FAD</name>
        <dbReference type="ChEBI" id="CHEBI:57692"/>
    </cofactor>
</comment>
<protein>
    <recommendedName>
        <fullName evidence="12">Cyanocobalamin reductase (cyanide-eliminating)</fullName>
    </recommendedName>
</protein>
<dbReference type="InterPro" id="IPR032037">
    <property type="entry name" value="MMACHC"/>
</dbReference>
<dbReference type="CDD" id="cd12959">
    <property type="entry name" value="MMACHC-like"/>
    <property type="match status" value="1"/>
</dbReference>
<dbReference type="GO" id="GO:0009235">
    <property type="term" value="P:cobalamin metabolic process"/>
    <property type="evidence" value="ECO:0007669"/>
    <property type="project" value="TreeGrafter"/>
</dbReference>
<evidence type="ECO:0000313" key="13">
    <source>
        <dbReference type="EMBL" id="KAJ8047160.1"/>
    </source>
</evidence>
<evidence type="ECO:0000256" key="2">
    <source>
        <dbReference type="ARBA" id="ARBA00001974"/>
    </source>
</evidence>
<proteinExistence type="inferred from homology"/>
<evidence type="ECO:0000256" key="11">
    <source>
        <dbReference type="ARBA" id="ARBA00023002"/>
    </source>
</evidence>
<comment type="similarity">
    <text evidence="5">Belongs to the MMACHC family.</text>
</comment>
<evidence type="ECO:0000256" key="7">
    <source>
        <dbReference type="ARBA" id="ARBA00022630"/>
    </source>
</evidence>
<dbReference type="InterPro" id="IPR004127">
    <property type="entry name" value="Prefoldin_subunit_alpha"/>
</dbReference>
<dbReference type="InterPro" id="IPR003994">
    <property type="entry name" value="UXT"/>
</dbReference>
<evidence type="ECO:0000313" key="14">
    <source>
        <dbReference type="Proteomes" id="UP001152320"/>
    </source>
</evidence>
<dbReference type="GO" id="GO:0071949">
    <property type="term" value="F:FAD binding"/>
    <property type="evidence" value="ECO:0007669"/>
    <property type="project" value="TreeGrafter"/>
</dbReference>
<evidence type="ECO:0000256" key="9">
    <source>
        <dbReference type="ARBA" id="ARBA00022827"/>
    </source>
</evidence>
<evidence type="ECO:0000256" key="4">
    <source>
        <dbReference type="ARBA" id="ARBA00007666"/>
    </source>
</evidence>
<dbReference type="PANTHER" id="PTHR31457:SF2">
    <property type="entry name" value="CYANOCOBALAMIN REDUCTASE _ ALKYLCOBALAMIN DEALKYLASE"/>
    <property type="match status" value="1"/>
</dbReference>
<dbReference type="Proteomes" id="UP001152320">
    <property type="component" value="Chromosome 2"/>
</dbReference>
<evidence type="ECO:0000256" key="12">
    <source>
        <dbReference type="ARBA" id="ARBA00031313"/>
    </source>
</evidence>
<dbReference type="Gene3D" id="1.10.287.370">
    <property type="match status" value="1"/>
</dbReference>
<reference evidence="13" key="1">
    <citation type="submission" date="2021-10" db="EMBL/GenBank/DDBJ databases">
        <title>Tropical sea cucumber genome reveals ecological adaptation and Cuvierian tubules defense mechanism.</title>
        <authorList>
            <person name="Chen T."/>
        </authorList>
    </citation>
    <scope>NUCLEOTIDE SEQUENCE</scope>
    <source>
        <strain evidence="13">Nanhai2018</strain>
        <tissue evidence="13">Muscle</tissue>
    </source>
</reference>
<comment type="subcellular location">
    <subcellularLocation>
        <location evidence="3">Cytoplasm</location>
    </subcellularLocation>
</comment>
<dbReference type="InterPro" id="IPR009053">
    <property type="entry name" value="Prefoldin"/>
</dbReference>